<feature type="compositionally biased region" description="Basic and acidic residues" evidence="5">
    <location>
        <begin position="1210"/>
        <end position="1220"/>
    </location>
</feature>
<comment type="caution">
    <text evidence="9">The sequence shown here is derived from an EMBL/GenBank/DDBJ whole genome shotgun (WGS) entry which is preliminary data.</text>
</comment>
<feature type="compositionally biased region" description="Basic and acidic residues" evidence="5">
    <location>
        <begin position="1944"/>
        <end position="1955"/>
    </location>
</feature>
<evidence type="ECO:0000259" key="8">
    <source>
        <dbReference type="Pfam" id="PF16134"/>
    </source>
</evidence>
<dbReference type="InterPro" id="IPR021418">
    <property type="entry name" value="THO_THOC2_C"/>
</dbReference>
<feature type="compositionally biased region" description="Low complexity" evidence="5">
    <location>
        <begin position="1997"/>
        <end position="2009"/>
    </location>
</feature>
<dbReference type="InterPro" id="IPR032302">
    <property type="entry name" value="THOC2_N"/>
</dbReference>
<feature type="compositionally biased region" description="Basic and acidic residues" evidence="5">
    <location>
        <begin position="2365"/>
        <end position="2404"/>
    </location>
</feature>
<feature type="compositionally biased region" description="Basic and acidic residues" evidence="5">
    <location>
        <begin position="693"/>
        <end position="705"/>
    </location>
</feature>
<comment type="subcellular location">
    <subcellularLocation>
        <location evidence="1">Nucleus</location>
    </subcellularLocation>
</comment>
<feature type="compositionally biased region" description="Polar residues" evidence="5">
    <location>
        <begin position="1221"/>
        <end position="1241"/>
    </location>
</feature>
<protein>
    <recommendedName>
        <fullName evidence="3">THO complex subunit 2</fullName>
    </recommendedName>
</protein>
<feature type="domain" description="THO complex subunitTHOC2 N-terminal" evidence="7">
    <location>
        <begin position="894"/>
        <end position="969"/>
    </location>
</feature>
<evidence type="ECO:0000259" key="7">
    <source>
        <dbReference type="Pfam" id="PF11732"/>
    </source>
</evidence>
<dbReference type="Pfam" id="PF16134">
    <property type="entry name" value="THOC2_N"/>
    <property type="match status" value="1"/>
</dbReference>
<feature type="compositionally biased region" description="Basic and acidic residues" evidence="5">
    <location>
        <begin position="555"/>
        <end position="580"/>
    </location>
</feature>
<evidence type="ECO:0000256" key="5">
    <source>
        <dbReference type="SAM" id="MobiDB-lite"/>
    </source>
</evidence>
<feature type="domain" description="THO complex subunitTHOC2 C-terminal" evidence="6">
    <location>
        <begin position="1266"/>
        <end position="1573"/>
    </location>
</feature>
<feature type="compositionally biased region" description="Polar residues" evidence="5">
    <location>
        <begin position="118"/>
        <end position="130"/>
    </location>
</feature>
<dbReference type="PANTHER" id="PTHR21597">
    <property type="entry name" value="THO2 PROTEIN"/>
    <property type="match status" value="1"/>
</dbReference>
<feature type="compositionally biased region" description="Basic and acidic residues" evidence="5">
    <location>
        <begin position="1648"/>
        <end position="1675"/>
    </location>
</feature>
<evidence type="ECO:0000256" key="2">
    <source>
        <dbReference type="ARBA" id="ARBA00007857"/>
    </source>
</evidence>
<dbReference type="OrthoDB" id="29024at2759"/>
<feature type="compositionally biased region" description="Polar residues" evidence="5">
    <location>
        <begin position="1175"/>
        <end position="1184"/>
    </location>
</feature>
<evidence type="ECO:0000259" key="6">
    <source>
        <dbReference type="Pfam" id="PF11262"/>
    </source>
</evidence>
<feature type="compositionally biased region" description="Low complexity" evidence="5">
    <location>
        <begin position="2130"/>
        <end position="2139"/>
    </location>
</feature>
<feature type="region of interest" description="Disordered" evidence="5">
    <location>
        <begin position="1586"/>
        <end position="2416"/>
    </location>
</feature>
<dbReference type="GO" id="GO:0003729">
    <property type="term" value="F:mRNA binding"/>
    <property type="evidence" value="ECO:0007669"/>
    <property type="project" value="TreeGrafter"/>
</dbReference>
<feature type="compositionally biased region" description="Basic and acidic residues" evidence="5">
    <location>
        <begin position="2283"/>
        <end position="2321"/>
    </location>
</feature>
<feature type="compositionally biased region" description="Basic and acidic residues" evidence="5">
    <location>
        <begin position="1158"/>
        <end position="1172"/>
    </location>
</feature>
<dbReference type="GO" id="GO:0006397">
    <property type="term" value="P:mRNA processing"/>
    <property type="evidence" value="ECO:0007669"/>
    <property type="project" value="InterPro"/>
</dbReference>
<feature type="compositionally biased region" description="Basic and acidic residues" evidence="5">
    <location>
        <begin position="2339"/>
        <end position="2358"/>
    </location>
</feature>
<dbReference type="EMBL" id="QWIP01000040">
    <property type="protein sequence ID" value="RMY76346.1"/>
    <property type="molecule type" value="Genomic_DNA"/>
</dbReference>
<feature type="compositionally biased region" description="Basic and acidic residues" evidence="5">
    <location>
        <begin position="2241"/>
        <end position="2256"/>
    </location>
</feature>
<evidence type="ECO:0000256" key="4">
    <source>
        <dbReference type="ARBA" id="ARBA00023242"/>
    </source>
</evidence>
<feature type="compositionally biased region" description="Basic and acidic residues" evidence="5">
    <location>
        <begin position="33"/>
        <end position="42"/>
    </location>
</feature>
<feature type="compositionally biased region" description="Polar residues" evidence="5">
    <location>
        <begin position="2152"/>
        <end position="2173"/>
    </location>
</feature>
<feature type="region of interest" description="Disordered" evidence="5">
    <location>
        <begin position="1"/>
        <end position="152"/>
    </location>
</feature>
<dbReference type="InterPro" id="IPR021726">
    <property type="entry name" value="THO_THOC2_N"/>
</dbReference>
<dbReference type="Pfam" id="PF11262">
    <property type="entry name" value="Tho2"/>
    <property type="match status" value="1"/>
</dbReference>
<feature type="compositionally biased region" description="Polar residues" evidence="5">
    <location>
        <begin position="1677"/>
        <end position="1686"/>
    </location>
</feature>
<feature type="domain" description="THO complex subunit 2 N-terminal" evidence="8">
    <location>
        <begin position="155"/>
        <end position="892"/>
    </location>
</feature>
<dbReference type="Pfam" id="PF11732">
    <property type="entry name" value="Thoc2"/>
    <property type="match status" value="1"/>
</dbReference>
<dbReference type="Proteomes" id="UP000269276">
    <property type="component" value="Unassembled WGS sequence"/>
</dbReference>
<feature type="compositionally biased region" description="Basic and acidic residues" evidence="5">
    <location>
        <begin position="1803"/>
        <end position="1817"/>
    </location>
</feature>
<feature type="compositionally biased region" description="Basic and acidic residues" evidence="5">
    <location>
        <begin position="2263"/>
        <end position="2272"/>
    </location>
</feature>
<evidence type="ECO:0000313" key="9">
    <source>
        <dbReference type="EMBL" id="RMY76346.1"/>
    </source>
</evidence>
<reference evidence="9 10" key="1">
    <citation type="journal article" date="2018" name="BMC Genomics">
        <title>Genomic evidence for intraspecific hybridization in a clonal and extremely halotolerant yeast.</title>
        <authorList>
            <person name="Gostincar C."/>
            <person name="Stajich J.E."/>
            <person name="Zupancic J."/>
            <person name="Zalar P."/>
            <person name="Gunde-Cimerman N."/>
        </authorList>
    </citation>
    <scope>NUCLEOTIDE SEQUENCE [LARGE SCALE GENOMIC DNA]</scope>
    <source>
        <strain evidence="9 10">EXF-2682</strain>
    </source>
</reference>
<gene>
    <name evidence="9" type="ORF">D0863_01982</name>
</gene>
<feature type="compositionally biased region" description="Polar residues" evidence="5">
    <location>
        <begin position="1598"/>
        <end position="1617"/>
    </location>
</feature>
<feature type="region of interest" description="Disordered" evidence="5">
    <location>
        <begin position="602"/>
        <end position="634"/>
    </location>
</feature>
<keyword evidence="4" id="KW-0539">Nucleus</keyword>
<organism evidence="9 10">
    <name type="scientific">Hortaea werneckii</name>
    <name type="common">Black yeast</name>
    <name type="synonym">Cladosporium werneckii</name>
    <dbReference type="NCBI Taxonomy" id="91943"/>
    <lineage>
        <taxon>Eukaryota</taxon>
        <taxon>Fungi</taxon>
        <taxon>Dikarya</taxon>
        <taxon>Ascomycota</taxon>
        <taxon>Pezizomycotina</taxon>
        <taxon>Dothideomycetes</taxon>
        <taxon>Dothideomycetidae</taxon>
        <taxon>Mycosphaerellales</taxon>
        <taxon>Teratosphaeriaceae</taxon>
        <taxon>Hortaea</taxon>
    </lineage>
</organism>
<accession>A0A3M7EJK7</accession>
<feature type="compositionally biased region" description="Basic and acidic residues" evidence="5">
    <location>
        <begin position="1759"/>
        <end position="1787"/>
    </location>
</feature>
<feature type="compositionally biased region" description="Basic and acidic residues" evidence="5">
    <location>
        <begin position="1899"/>
        <end position="1923"/>
    </location>
</feature>
<dbReference type="GO" id="GO:0000445">
    <property type="term" value="C:THO complex part of transcription export complex"/>
    <property type="evidence" value="ECO:0007669"/>
    <property type="project" value="TreeGrafter"/>
</dbReference>
<evidence type="ECO:0000256" key="3">
    <source>
        <dbReference type="ARBA" id="ARBA00019596"/>
    </source>
</evidence>
<dbReference type="VEuPathDB" id="FungiDB:BTJ68_02778"/>
<name>A0A3M7EJK7_HORWE</name>
<feature type="region of interest" description="Disordered" evidence="5">
    <location>
        <begin position="693"/>
        <end position="728"/>
    </location>
</feature>
<feature type="compositionally biased region" description="Polar residues" evidence="5">
    <location>
        <begin position="1870"/>
        <end position="1887"/>
    </location>
</feature>
<dbReference type="GO" id="GO:0006406">
    <property type="term" value="P:mRNA export from nucleus"/>
    <property type="evidence" value="ECO:0007669"/>
    <property type="project" value="InterPro"/>
</dbReference>
<dbReference type="InterPro" id="IPR040007">
    <property type="entry name" value="Tho2"/>
</dbReference>
<evidence type="ECO:0000256" key="1">
    <source>
        <dbReference type="ARBA" id="ARBA00004123"/>
    </source>
</evidence>
<feature type="compositionally biased region" description="Polar residues" evidence="5">
    <location>
        <begin position="97"/>
        <end position="112"/>
    </location>
</feature>
<proteinExistence type="inferred from homology"/>
<dbReference type="PANTHER" id="PTHR21597:SF0">
    <property type="entry name" value="THO COMPLEX SUBUNIT 2"/>
    <property type="match status" value="1"/>
</dbReference>
<feature type="compositionally biased region" description="Basic and acidic residues" evidence="5">
    <location>
        <begin position="606"/>
        <end position="623"/>
    </location>
</feature>
<feature type="region of interest" description="Disordered" evidence="5">
    <location>
        <begin position="554"/>
        <end position="585"/>
    </location>
</feature>
<comment type="similarity">
    <text evidence="2">Belongs to the THOC2 family.</text>
</comment>
<feature type="compositionally biased region" description="Polar residues" evidence="5">
    <location>
        <begin position="2058"/>
        <end position="2079"/>
    </location>
</feature>
<evidence type="ECO:0000313" key="10">
    <source>
        <dbReference type="Proteomes" id="UP000269276"/>
    </source>
</evidence>
<feature type="compositionally biased region" description="Low complexity" evidence="5">
    <location>
        <begin position="2191"/>
        <end position="2205"/>
    </location>
</feature>
<feature type="region of interest" description="Disordered" evidence="5">
    <location>
        <begin position="1158"/>
        <end position="1245"/>
    </location>
</feature>
<sequence length="2416" mass="267622">MRGQRDSLGRRRRRPLSLLPAMAPGSAKRKRPDRQFSHDDGASRPSPHRPENLNMAQRTEGGGGRRGGRDSRRQSRQGGQMDSVNALPVGHRHVPSPQAQHLQPPVAQNSGTSGAGISRTSTPVQPTGTPAPQPTEEGPKEPPPPPAPYAYEHVSDQTVDSWQDSGKQSLLNAAKESDEMTISIILQELLQSALDGRLDGTEAGLVVRQLVADRQQDDDVDVTALFLNTLSMCDESEAKKPALAQLVAATNIDPELIRQDLDTAMLQNLGLVRSIFQKMRARKTTNMLYRQANYNLLREETEGYAKLLTEYFNIAEEASGNREVSDEMAEDAFQRVKALVGAFDLDPGRVLDITLDISANALVKAYGFFIKFYRCSSWWPDDSFLDNVKWERDEGPSALPSWALPGSNGNAYAEDESMEMLKLKEARDDTFWSRLRDEGMDAFFQLNARRIVDYDSVAELLNTEEPETRDGKGNLINEDKRKRIMENRKYMRETRTLPPPGNADAAQLLGFKLSFYASSARDATDSMPENLVHFTALLIKVGFISLRDIYPHLYPPDEKMPEERTRLEKEKADKEAKERPGGAPNALALAGLLTDDTLPPAARRAINKDRSGGTTPKPEKKDEEDQEALPPPPNQKLMLLKALLAHGNLADSLFILGRFPWLIDVDPTLPPYLLRIVKHMLSKMMDATRPLRERSGLSDAREQHVGDATVGSEGSTKSGVRPSKRPPQRWLQLETLSEKEGTPGRYYYTDWADTVPVCRDLDDVLLLCNTFLPILGVKIGQDALILGTLVRLARQNLIEDGSDANRTRWLELMRRLLVPALSLTKHNPSLTEEVYQLLMIYPVTTRFDLYADWFGGRTSRLPDIVTAFNYNRAEVKEVLRRISNDNAKTQARALGKIAYSTPGVLITFMINQLESYSNMIPALVECTKFFPKLAYDVMIWCLIKALSGQGRDRMQGDGMLTSPWLQALSQFVASLFSHYSDLNPSPILQYLASELRNGDSTNLEMFDQVLAEMAGIRSDTEFNDAHVLAMAGGEQLQTQVVQQLADKRHQSKSSAHRLMKALADPGLIGQTLISISQERQMYAHHESSKFMPLKVLGNNVDKIQQVFAQYLDVVKTNLTPEEFESAVPDVVSLIAEFGLQPSMAFAISRGVISYRMNEHDDSKRQQEQEQKKQQPNLNRSTSNADVDMAEAHVKPTVNGEAASPPVKSENSTEIREEKQSEANVGSQEAPTPQANDSSNGEESPWHPVLEPIIERLRKVTGDLDDRVKTPFFVTFWTLSQSDVVVYTECYHQEIERLQTQINEVVRSRTDKSSTAIEARERKKRELTDVQNKLRAEVKGRIASYTKLSNRLSQQEKHHWFDRSRQHADLDSRHIHLLQECFLPRAMLSALDAHYSFLMLKMLHDKGAPGFSTLHLLTQLFRKQELAALFFQSTALEATHLGRFLHETLKLVASWHGERSLYEKEALGRNKLPGFVTKMENANDPSTWSFMDFETFRRLVFNWHSILSGAMQMCFESGEYMHIRNGIIILKAVVPTFPAVNFQGKTMLKLVEKISKEDERQDLKLMALSLLAPLKNREPKWVMPQAFRLNEPSKDGKPNSRSTSARPETPQPGTNTPKLNAAAPEFKPGVTNGAGATSASGIEDGEVEEEKKAAAKADDTEMKDVELPKEEEEKQNETSPVQRNSKAASPEPQPAPEQPPAGLAKDSSKSQSKAPTPAPTGPKAHPSIDGSKREEGSRSSSSQPASRGPDPRPAPSQRSFEGRSGRSDDRFGRLDRPSEVRSSREPSPGHRSRGRTPPGATRGPSRDERTRGAREDSHGMAARDNGVPAMHPRSSGGRERINGPSGPNSERVGHMPSVASAAPPQSFARPASNSEPNAQAASTDTFTNPARLALIQGDTPSRDREAGPSDKDRRRGWESRDDRGSLNQSLPADSRHNGRAGAMDPPREPSRRDRPTELAPSGPRHGRLNREPSREFGLPPPQQESSYGRLSQPPDAPSGPSAGPRAPSGPGARGGRNFTAPGMGRNEPPMRSPTTSHLPDSPAAYRQPSGRQPLERHGSGQQQPQPDRQSSGPPTPTVQEENIHPSRRGIMGSQLQTNVPPAGSNRGAASPTSAPPSGPRGGPGRPMSNAPSGPSPTTGGPPSGPGGRRNERQWQNLNSQMQSSNAAGQASRTPDVSFRGAAANRQHGFGVSSPMSAPSSASQMEPPMRPSHMSSRVDGPPSRPDSRIEQRQDLFQSGGSAEDTRHKHRGEERSERHRSSRNPSPERSREAELPLKPLPQAMGDGRDRRGGREERRDREERNRRESGREARGPRGEEARRPMETAGAFSGPHQPAYPPEWARDGGRGGRRDGPADDGRRGGGRGQPRGEDMRSSRREDERRENGRGPPRDDEGAPDGRKRRHDEAPLEGSKRRRSGR</sequence>